<name>A0A840CH85_9BACT</name>
<dbReference type="Gene3D" id="2.60.40.1120">
    <property type="entry name" value="Carboxypeptidase-like, regulatory domain"/>
    <property type="match status" value="1"/>
</dbReference>
<keyword evidence="2" id="KW-1185">Reference proteome</keyword>
<dbReference type="AlphaFoldDB" id="A0A840CH85"/>
<evidence type="ECO:0000313" key="1">
    <source>
        <dbReference type="EMBL" id="MBB4034581.1"/>
    </source>
</evidence>
<reference evidence="1 2" key="1">
    <citation type="submission" date="2020-08" db="EMBL/GenBank/DDBJ databases">
        <title>Genomic Encyclopedia of Type Strains, Phase IV (KMG-IV): sequencing the most valuable type-strain genomes for metagenomic binning, comparative biology and taxonomic classification.</title>
        <authorList>
            <person name="Goeker M."/>
        </authorList>
    </citation>
    <scope>NUCLEOTIDE SEQUENCE [LARGE SCALE GENOMIC DNA]</scope>
    <source>
        <strain evidence="1 2">DSM 104969</strain>
    </source>
</reference>
<dbReference type="EMBL" id="JACIEP010000002">
    <property type="protein sequence ID" value="MBB4034581.1"/>
    <property type="molecule type" value="Genomic_DNA"/>
</dbReference>
<evidence type="ECO:0000313" key="2">
    <source>
        <dbReference type="Proteomes" id="UP000555103"/>
    </source>
</evidence>
<organism evidence="1 2">
    <name type="scientific">Dysgonomonas hofstadii</name>
    <dbReference type="NCBI Taxonomy" id="637886"/>
    <lineage>
        <taxon>Bacteria</taxon>
        <taxon>Pseudomonadati</taxon>
        <taxon>Bacteroidota</taxon>
        <taxon>Bacteroidia</taxon>
        <taxon>Bacteroidales</taxon>
        <taxon>Dysgonomonadaceae</taxon>
        <taxon>Dysgonomonas</taxon>
    </lineage>
</organism>
<comment type="caution">
    <text evidence="1">The sequence shown here is derived from an EMBL/GenBank/DDBJ whole genome shotgun (WGS) entry which is preliminary data.</text>
</comment>
<protein>
    <recommendedName>
        <fullName evidence="3">CarboxypepD_reg-like domain-containing protein</fullName>
    </recommendedName>
</protein>
<accession>A0A840CH85</accession>
<proteinExistence type="predicted"/>
<sequence>MREKHLVLLILFLYSTVAFSQRKISGTVVDKNNNEELIIGAQIQEEGTGNHVFSDIDGKFEIVTLKDTCVLIISMLGFECQSFKITSDIEQIVRLGYYDYTSKWITVGADYDFINSKFGVRFSNGYDEQPLIHFEDFPDRFIYKASFRTGFNKDYGFGGAIGWLYPTRHIDKITLEYDQVHYSGKDRFKYRNISITGVKYLGFINSDIILRAGFQSLNEHDNLGVSFGIQKVLLYNKLYSGLSAGYYGDYWIYSVYAQSFIYSNKWGLRLSYDRINRFDFLALGINFTIPRSK</sequence>
<dbReference type="Pfam" id="PF13715">
    <property type="entry name" value="CarbopepD_reg_2"/>
    <property type="match status" value="1"/>
</dbReference>
<dbReference type="Proteomes" id="UP000555103">
    <property type="component" value="Unassembled WGS sequence"/>
</dbReference>
<dbReference type="SUPFAM" id="SSF49464">
    <property type="entry name" value="Carboxypeptidase regulatory domain-like"/>
    <property type="match status" value="1"/>
</dbReference>
<dbReference type="RefSeq" id="WP_183305552.1">
    <property type="nucleotide sequence ID" value="NZ_JACIEP010000002.1"/>
</dbReference>
<dbReference type="InterPro" id="IPR008969">
    <property type="entry name" value="CarboxyPept-like_regulatory"/>
</dbReference>
<evidence type="ECO:0008006" key="3">
    <source>
        <dbReference type="Google" id="ProtNLM"/>
    </source>
</evidence>
<gene>
    <name evidence="1" type="ORF">GGR21_000468</name>
</gene>